<reference evidence="3 6" key="2">
    <citation type="submission" date="2023-07" db="EMBL/GenBank/DDBJ databases">
        <title>Genomic Encyclopedia of Type Strains, Phase IV (KMG-IV): sequencing the most valuable type-strain genomes for metagenomic binning, comparative biology and taxonomic classification.</title>
        <authorList>
            <person name="Goeker M."/>
        </authorList>
    </citation>
    <scope>NUCLEOTIDE SEQUENCE [LARGE SCALE GENOMIC DNA]</scope>
    <source>
        <strain evidence="3 6">DSM 14432</strain>
    </source>
</reference>
<name>A0A6I4UH06_9SPHN</name>
<protein>
    <recommendedName>
        <fullName evidence="7">Pentapeptide MXKDX repeat protein</fullName>
    </recommendedName>
</protein>
<evidence type="ECO:0000313" key="4">
    <source>
        <dbReference type="EMBL" id="MXP36513.1"/>
    </source>
</evidence>
<evidence type="ECO:0000256" key="1">
    <source>
        <dbReference type="SAM" id="MobiDB-lite"/>
    </source>
</evidence>
<feature type="signal peptide" evidence="2">
    <location>
        <begin position="1"/>
        <end position="23"/>
    </location>
</feature>
<gene>
    <name evidence="4" type="ORF">GRI55_12140</name>
    <name evidence="3" type="ORF">QOZ97_002701</name>
</gene>
<dbReference type="GeneID" id="93687523"/>
<dbReference type="EMBL" id="JAUSWK010000003">
    <property type="protein sequence ID" value="MDQ0567154.1"/>
    <property type="molecule type" value="Genomic_DNA"/>
</dbReference>
<evidence type="ECO:0000313" key="3">
    <source>
        <dbReference type="EMBL" id="MDQ0567154.1"/>
    </source>
</evidence>
<reference evidence="4 5" key="1">
    <citation type="submission" date="2019-12" db="EMBL/GenBank/DDBJ databases">
        <title>Genomic-based taxomic classification of the family Erythrobacteraceae.</title>
        <authorList>
            <person name="Xu L."/>
        </authorList>
    </citation>
    <scope>NUCLEOTIDE SEQUENCE [LARGE SCALE GENOMIC DNA]</scope>
    <source>
        <strain evidence="4 5">CGMCC 1.8703</strain>
    </source>
</reference>
<dbReference type="EMBL" id="WTYG01000004">
    <property type="protein sequence ID" value="MXP36513.1"/>
    <property type="molecule type" value="Genomic_DNA"/>
</dbReference>
<feature type="chain" id="PRO_5026071290" description="Pentapeptide MXKDX repeat protein" evidence="2">
    <location>
        <begin position="24"/>
        <end position="98"/>
    </location>
</feature>
<dbReference type="AlphaFoldDB" id="A0A6I4UH06"/>
<keyword evidence="2" id="KW-0732">Signal</keyword>
<dbReference type="Proteomes" id="UP000439914">
    <property type="component" value="Unassembled WGS sequence"/>
</dbReference>
<evidence type="ECO:0008006" key="7">
    <source>
        <dbReference type="Google" id="ProtNLM"/>
    </source>
</evidence>
<accession>A0A6I4UH06</accession>
<evidence type="ECO:0000256" key="2">
    <source>
        <dbReference type="SAM" id="SignalP"/>
    </source>
</evidence>
<proteinExistence type="predicted"/>
<evidence type="ECO:0000313" key="5">
    <source>
        <dbReference type="Proteomes" id="UP000439914"/>
    </source>
</evidence>
<comment type="caution">
    <text evidence="4">The sequence shown here is derived from an EMBL/GenBank/DDBJ whole genome shotgun (WGS) entry which is preliminary data.</text>
</comment>
<organism evidence="4 5">
    <name type="scientific">Qipengyuania citrea</name>
    <dbReference type="NCBI Taxonomy" id="225971"/>
    <lineage>
        <taxon>Bacteria</taxon>
        <taxon>Pseudomonadati</taxon>
        <taxon>Pseudomonadota</taxon>
        <taxon>Alphaproteobacteria</taxon>
        <taxon>Sphingomonadales</taxon>
        <taxon>Erythrobacteraceae</taxon>
        <taxon>Qipengyuania</taxon>
    </lineage>
</organism>
<evidence type="ECO:0000313" key="6">
    <source>
        <dbReference type="Proteomes" id="UP001238601"/>
    </source>
</evidence>
<sequence>MNNFKITALGALATIGLASAAIAQPKVDHQPDRAQSAQQQERGEMRGQMQGDMSGMEPSGMMAMMNDPEMRAEMMEMMRNCNEMMKKKQEQMSQSEDG</sequence>
<feature type="region of interest" description="Disordered" evidence="1">
    <location>
        <begin position="25"/>
        <end position="63"/>
    </location>
</feature>
<keyword evidence="6" id="KW-1185">Reference proteome</keyword>
<dbReference type="RefSeq" id="WP_160767354.1">
    <property type="nucleotide sequence ID" value="NZ_JAUSWK010000003.1"/>
</dbReference>
<dbReference type="Proteomes" id="UP001238601">
    <property type="component" value="Unassembled WGS sequence"/>
</dbReference>